<proteinExistence type="predicted"/>
<keyword evidence="3" id="KW-1185">Reference proteome</keyword>
<protein>
    <submittedName>
        <fullName evidence="2">Uncharacterized protein</fullName>
    </submittedName>
</protein>
<name>A0A2G9GPE2_9LAMI</name>
<keyword evidence="1" id="KW-0175">Coiled coil</keyword>
<dbReference type="OrthoDB" id="927764at2759"/>
<comment type="caution">
    <text evidence="2">The sequence shown here is derived from an EMBL/GenBank/DDBJ whole genome shotgun (WGS) entry which is preliminary data.</text>
</comment>
<dbReference type="AlphaFoldDB" id="A0A2G9GPE2"/>
<accession>A0A2G9GPE2</accession>
<evidence type="ECO:0000256" key="1">
    <source>
        <dbReference type="SAM" id="Coils"/>
    </source>
</evidence>
<evidence type="ECO:0000313" key="2">
    <source>
        <dbReference type="EMBL" id="PIN07159.1"/>
    </source>
</evidence>
<sequence>MGSNLLDIVTSNVETTRNKEVNLPKTKKPSRYVAASVFKDLKFVLNQEKKFLKNITNTPIDSILSINDDVQFVFESMKSFNKFGISQLKKLLKVLFDKASTYDEARSTSTKKASKELLTQQLDEAKDRLYNTKAREVKEANQIQSTKKELETIEKKLDNLKERKKNLRHLETTKEKLKSLDLFA</sequence>
<feature type="coiled-coil region" evidence="1">
    <location>
        <begin position="115"/>
        <end position="180"/>
    </location>
</feature>
<gene>
    <name evidence="2" type="ORF">CDL12_20277</name>
</gene>
<dbReference type="Proteomes" id="UP000231279">
    <property type="component" value="Unassembled WGS sequence"/>
</dbReference>
<dbReference type="EMBL" id="NKXS01004190">
    <property type="protein sequence ID" value="PIN07159.1"/>
    <property type="molecule type" value="Genomic_DNA"/>
</dbReference>
<reference evidence="3" key="1">
    <citation type="journal article" date="2018" name="Gigascience">
        <title>Genome assembly of the Pink Ipe (Handroanthus impetiginosus, Bignoniaceae), a highly valued, ecologically keystone Neotropical timber forest tree.</title>
        <authorList>
            <person name="Silva-Junior O.B."/>
            <person name="Grattapaglia D."/>
            <person name="Novaes E."/>
            <person name="Collevatti R.G."/>
        </authorList>
    </citation>
    <scope>NUCLEOTIDE SEQUENCE [LARGE SCALE GENOMIC DNA]</scope>
    <source>
        <strain evidence="3">cv. UFG-1</strain>
    </source>
</reference>
<evidence type="ECO:0000313" key="3">
    <source>
        <dbReference type="Proteomes" id="UP000231279"/>
    </source>
</evidence>
<organism evidence="2 3">
    <name type="scientific">Handroanthus impetiginosus</name>
    <dbReference type="NCBI Taxonomy" id="429701"/>
    <lineage>
        <taxon>Eukaryota</taxon>
        <taxon>Viridiplantae</taxon>
        <taxon>Streptophyta</taxon>
        <taxon>Embryophyta</taxon>
        <taxon>Tracheophyta</taxon>
        <taxon>Spermatophyta</taxon>
        <taxon>Magnoliopsida</taxon>
        <taxon>eudicotyledons</taxon>
        <taxon>Gunneridae</taxon>
        <taxon>Pentapetalae</taxon>
        <taxon>asterids</taxon>
        <taxon>lamiids</taxon>
        <taxon>Lamiales</taxon>
        <taxon>Bignoniaceae</taxon>
        <taxon>Crescentiina</taxon>
        <taxon>Tabebuia alliance</taxon>
        <taxon>Handroanthus</taxon>
    </lineage>
</organism>